<dbReference type="PANTHER" id="PTHR11774">
    <property type="entry name" value="GERANYLGERANYL TRANSFERASE TYPE BETA SUBUNIT"/>
    <property type="match status" value="1"/>
</dbReference>
<dbReference type="Gene3D" id="1.50.10.20">
    <property type="match status" value="1"/>
</dbReference>
<keyword evidence="6" id="KW-0677">Repeat</keyword>
<comment type="similarity">
    <text evidence="2">Belongs to the protein prenyltransferase subunit beta family.</text>
</comment>
<evidence type="ECO:0000256" key="5">
    <source>
        <dbReference type="ARBA" id="ARBA00022723"/>
    </source>
</evidence>
<evidence type="ECO:0000256" key="7">
    <source>
        <dbReference type="ARBA" id="ARBA00022833"/>
    </source>
</evidence>
<comment type="cofactor">
    <cofactor evidence="1">
        <name>Zn(2+)</name>
        <dbReference type="ChEBI" id="CHEBI:29105"/>
    </cofactor>
</comment>
<keyword evidence="5" id="KW-0479">Metal-binding</keyword>
<dbReference type="InterPro" id="IPR001330">
    <property type="entry name" value="Prenyltrans"/>
</dbReference>
<name>A0A183JRD1_9TREM</name>
<evidence type="ECO:0000259" key="8">
    <source>
        <dbReference type="Pfam" id="PF00432"/>
    </source>
</evidence>
<organism evidence="11">
    <name type="scientific">Schistosoma curassoni</name>
    <dbReference type="NCBI Taxonomy" id="6186"/>
    <lineage>
        <taxon>Eukaryota</taxon>
        <taxon>Metazoa</taxon>
        <taxon>Spiralia</taxon>
        <taxon>Lophotrochozoa</taxon>
        <taxon>Platyhelminthes</taxon>
        <taxon>Trematoda</taxon>
        <taxon>Digenea</taxon>
        <taxon>Strigeidida</taxon>
        <taxon>Schistosomatoidea</taxon>
        <taxon>Schistosomatidae</taxon>
        <taxon>Schistosoma</taxon>
    </lineage>
</organism>
<sequence length="284" mass="31524">MLSRLYVKSCLLSFPKGKLHFSSYNFLFGQLNLTLKFFLFQAKLVRSKYDGSHVTMVYSALSTLLLLGDNLSRVDRRGTLAGLSAMQCSDEPGLFKAGDICGERDMRFVFSAVASCYILNGLDSINCENVADFTYQGGFANLPYLEAHAGATYCAVASLSLIGKLESVIPSGSKSRELLIKWLLNLQEEGFHGRVGKPDDTCYTFWVCASLKILNCHHLVDKNSAVRFVTRCWNDVIGAFTKTPDQFCTPGKSLAVLIPYSVQLINFLTKCFLLSQSVLCMFKT</sequence>
<dbReference type="GO" id="GO:0004662">
    <property type="term" value="F:CAAX-protein geranylgeranyltransferase activity"/>
    <property type="evidence" value="ECO:0007669"/>
    <property type="project" value="TreeGrafter"/>
</dbReference>
<proteinExistence type="inferred from homology"/>
<reference evidence="11" key="1">
    <citation type="submission" date="2016-06" db="UniProtKB">
        <authorList>
            <consortium name="WormBaseParasite"/>
        </authorList>
    </citation>
    <scope>IDENTIFICATION</scope>
</reference>
<dbReference type="WBParaSite" id="SCUD_0000527001-mRNA-1">
    <property type="protein sequence ID" value="SCUD_0000527001-mRNA-1"/>
    <property type="gene ID" value="SCUD_0000527001"/>
</dbReference>
<feature type="domain" description="Prenyltransferase alpha-alpha toroid" evidence="8">
    <location>
        <begin position="47"/>
        <end position="255"/>
    </location>
</feature>
<keyword evidence="10" id="KW-1185">Reference proteome</keyword>
<evidence type="ECO:0000256" key="4">
    <source>
        <dbReference type="ARBA" id="ARBA00022679"/>
    </source>
</evidence>
<dbReference type="InterPro" id="IPR008930">
    <property type="entry name" value="Terpenoid_cyclase/PrenylTrfase"/>
</dbReference>
<dbReference type="InterPro" id="IPR045089">
    <property type="entry name" value="PGGT1B-like"/>
</dbReference>
<evidence type="ECO:0000313" key="9">
    <source>
        <dbReference type="EMBL" id="VDO94392.1"/>
    </source>
</evidence>
<accession>A0A183JRD1</accession>
<evidence type="ECO:0000256" key="3">
    <source>
        <dbReference type="ARBA" id="ARBA00022602"/>
    </source>
</evidence>
<evidence type="ECO:0000313" key="11">
    <source>
        <dbReference type="WBParaSite" id="SCUD_0000527001-mRNA-1"/>
    </source>
</evidence>
<reference evidence="9 10" key="2">
    <citation type="submission" date="2018-11" db="EMBL/GenBank/DDBJ databases">
        <authorList>
            <consortium name="Pathogen Informatics"/>
        </authorList>
    </citation>
    <scope>NUCLEOTIDE SEQUENCE [LARGE SCALE GENOMIC DNA]</scope>
    <source>
        <strain evidence="9">Dakar</strain>
        <strain evidence="10">Dakar, Senegal</strain>
    </source>
</reference>
<gene>
    <name evidence="9" type="ORF">SCUD_LOCUS5268</name>
</gene>
<dbReference type="EMBL" id="UZAK01008255">
    <property type="protein sequence ID" value="VDO94392.1"/>
    <property type="molecule type" value="Genomic_DNA"/>
</dbReference>
<protein>
    <submittedName>
        <fullName evidence="11">Geranylgeranyl transferase type I subunit beta</fullName>
    </submittedName>
</protein>
<keyword evidence="4" id="KW-0808">Transferase</keyword>
<dbReference type="STRING" id="6186.A0A183JRD1"/>
<dbReference type="SUPFAM" id="SSF48239">
    <property type="entry name" value="Terpenoid cyclases/Protein prenyltransferases"/>
    <property type="match status" value="1"/>
</dbReference>
<evidence type="ECO:0000313" key="10">
    <source>
        <dbReference type="Proteomes" id="UP000279833"/>
    </source>
</evidence>
<dbReference type="GO" id="GO:0046872">
    <property type="term" value="F:metal ion binding"/>
    <property type="evidence" value="ECO:0007669"/>
    <property type="project" value="UniProtKB-KW"/>
</dbReference>
<evidence type="ECO:0000256" key="1">
    <source>
        <dbReference type="ARBA" id="ARBA00001947"/>
    </source>
</evidence>
<dbReference type="Pfam" id="PF00432">
    <property type="entry name" value="Prenyltrans"/>
    <property type="match status" value="1"/>
</dbReference>
<keyword evidence="7" id="KW-0862">Zinc</keyword>
<evidence type="ECO:0000256" key="2">
    <source>
        <dbReference type="ARBA" id="ARBA00010497"/>
    </source>
</evidence>
<evidence type="ECO:0000256" key="6">
    <source>
        <dbReference type="ARBA" id="ARBA00022737"/>
    </source>
</evidence>
<dbReference type="PANTHER" id="PTHR11774:SF4">
    <property type="entry name" value="GERANYLGERANYL TRANSFERASE TYPE-1 SUBUNIT BETA"/>
    <property type="match status" value="1"/>
</dbReference>
<dbReference type="AlphaFoldDB" id="A0A183JRD1"/>
<keyword evidence="3" id="KW-0637">Prenyltransferase</keyword>
<dbReference type="Proteomes" id="UP000279833">
    <property type="component" value="Unassembled WGS sequence"/>
</dbReference>
<dbReference type="GO" id="GO:0005953">
    <property type="term" value="C:CAAX-protein geranylgeranyltransferase complex"/>
    <property type="evidence" value="ECO:0007669"/>
    <property type="project" value="TreeGrafter"/>
</dbReference>